<comment type="caution">
    <text evidence="5">The sequence shown here is derived from an EMBL/GenBank/DDBJ whole genome shotgun (WGS) entry which is preliminary data.</text>
</comment>
<keyword evidence="4" id="KW-0342">GTP-binding</keyword>
<protein>
    <submittedName>
        <fullName evidence="5">Uncharacterized protein</fullName>
    </submittedName>
</protein>
<evidence type="ECO:0000313" key="6">
    <source>
        <dbReference type="Proteomes" id="UP000551758"/>
    </source>
</evidence>
<keyword evidence="3" id="KW-0547">Nucleotide-binding</keyword>
<comment type="similarity">
    <text evidence="1">Belongs to the tubulin family.</text>
</comment>
<dbReference type="Proteomes" id="UP000551758">
    <property type="component" value="Unassembled WGS sequence"/>
</dbReference>
<evidence type="ECO:0000256" key="1">
    <source>
        <dbReference type="ARBA" id="ARBA00009636"/>
    </source>
</evidence>
<name>A0A7J7EDZ5_DICBM</name>
<reference evidence="5 6" key="1">
    <citation type="journal article" date="2020" name="Mol. Biol. Evol.">
        <title>Interspecific Gene Flow and the Evolution of Specialization in Black and White Rhinoceros.</title>
        <authorList>
            <person name="Moodley Y."/>
            <person name="Westbury M.V."/>
            <person name="Russo I.M."/>
            <person name="Gopalakrishnan S."/>
            <person name="Rakotoarivelo A."/>
            <person name="Olsen R.A."/>
            <person name="Prost S."/>
            <person name="Tunstall T."/>
            <person name="Ryder O.A."/>
            <person name="Dalen L."/>
            <person name="Bruford M.W."/>
        </authorList>
    </citation>
    <scope>NUCLEOTIDE SEQUENCE [LARGE SCALE GENOMIC DNA]</scope>
    <source>
        <strain evidence="5">SBR-YM</strain>
        <tissue evidence="5">Skin</tissue>
    </source>
</reference>
<proteinExistence type="inferred from homology"/>
<keyword evidence="2" id="KW-0493">Microtubule</keyword>
<dbReference type="GO" id="GO:0005525">
    <property type="term" value="F:GTP binding"/>
    <property type="evidence" value="ECO:0007669"/>
    <property type="project" value="UniProtKB-KW"/>
</dbReference>
<evidence type="ECO:0000313" key="5">
    <source>
        <dbReference type="EMBL" id="KAF5914030.1"/>
    </source>
</evidence>
<dbReference type="GO" id="GO:0005874">
    <property type="term" value="C:microtubule"/>
    <property type="evidence" value="ECO:0007669"/>
    <property type="project" value="UniProtKB-KW"/>
</dbReference>
<dbReference type="AlphaFoldDB" id="A0A7J7EDZ5"/>
<gene>
    <name evidence="5" type="ORF">HPG69_010188</name>
</gene>
<evidence type="ECO:0000256" key="4">
    <source>
        <dbReference type="ARBA" id="ARBA00023134"/>
    </source>
</evidence>
<dbReference type="Gene3D" id="1.10.287.600">
    <property type="entry name" value="Helix hairpin bin"/>
    <property type="match status" value="1"/>
</dbReference>
<dbReference type="InterPro" id="IPR008280">
    <property type="entry name" value="Tub_FtsZ_C"/>
</dbReference>
<organism evidence="5 6">
    <name type="scientific">Diceros bicornis minor</name>
    <name type="common">South-central black rhinoceros</name>
    <dbReference type="NCBI Taxonomy" id="77932"/>
    <lineage>
        <taxon>Eukaryota</taxon>
        <taxon>Metazoa</taxon>
        <taxon>Chordata</taxon>
        <taxon>Craniata</taxon>
        <taxon>Vertebrata</taxon>
        <taxon>Euteleostomi</taxon>
        <taxon>Mammalia</taxon>
        <taxon>Eutheria</taxon>
        <taxon>Laurasiatheria</taxon>
        <taxon>Perissodactyla</taxon>
        <taxon>Rhinocerotidae</taxon>
        <taxon>Diceros</taxon>
    </lineage>
</organism>
<evidence type="ECO:0000256" key="3">
    <source>
        <dbReference type="ARBA" id="ARBA00022741"/>
    </source>
</evidence>
<dbReference type="InterPro" id="IPR023123">
    <property type="entry name" value="Tubulin_C"/>
</dbReference>
<dbReference type="EMBL" id="JACDTQ010003506">
    <property type="protein sequence ID" value="KAF5914030.1"/>
    <property type="molecule type" value="Genomic_DNA"/>
</dbReference>
<accession>A0A7J7EDZ5</accession>
<evidence type="ECO:0000256" key="2">
    <source>
        <dbReference type="ARBA" id="ARBA00022701"/>
    </source>
</evidence>
<keyword evidence="6" id="KW-1185">Reference proteome</keyword>
<sequence length="59" mass="6815">MSATFIGNSTKTIQERFKRIPEQFKLPCSLARPSYSVTDEMEFTDTESNMSDLVSEYQQ</sequence>
<dbReference type="SUPFAM" id="SSF55307">
    <property type="entry name" value="Tubulin C-terminal domain-like"/>
    <property type="match status" value="1"/>
</dbReference>